<dbReference type="AlphaFoldDB" id="A0A8S1RP23"/>
<dbReference type="InterPro" id="IPR006214">
    <property type="entry name" value="Bax_inhibitor_1-related"/>
</dbReference>
<dbReference type="Pfam" id="PF01027">
    <property type="entry name" value="Bax1-I"/>
    <property type="match status" value="1"/>
</dbReference>
<feature type="transmembrane region" description="Helical" evidence="5">
    <location>
        <begin position="165"/>
        <end position="184"/>
    </location>
</feature>
<keyword evidence="2 5" id="KW-0812">Transmembrane</keyword>
<evidence type="ECO:0000256" key="5">
    <source>
        <dbReference type="RuleBase" id="RU004379"/>
    </source>
</evidence>
<comment type="caution">
    <text evidence="6">The sequence shown here is derived from an EMBL/GenBank/DDBJ whole genome shotgun (WGS) entry which is preliminary data.</text>
</comment>
<comment type="similarity">
    <text evidence="5">Belongs to the BI1 family.</text>
</comment>
<dbReference type="PANTHER" id="PTHR23291">
    <property type="entry name" value="BAX INHIBITOR-RELATED"/>
    <property type="match status" value="1"/>
</dbReference>
<dbReference type="PANTHER" id="PTHR23291:SF47">
    <property type="entry name" value="TRANSMEMBRANE BAX INHIBITOR MOTIF CONTAINING 7"/>
    <property type="match status" value="1"/>
</dbReference>
<evidence type="ECO:0000313" key="7">
    <source>
        <dbReference type="Proteomes" id="UP000692954"/>
    </source>
</evidence>
<dbReference type="GO" id="GO:0016020">
    <property type="term" value="C:membrane"/>
    <property type="evidence" value="ECO:0007669"/>
    <property type="project" value="UniProtKB-SubCell"/>
</dbReference>
<feature type="transmembrane region" description="Helical" evidence="5">
    <location>
        <begin position="71"/>
        <end position="91"/>
    </location>
</feature>
<keyword evidence="7" id="KW-1185">Reference proteome</keyword>
<organism evidence="6 7">
    <name type="scientific">Paramecium sonneborni</name>
    <dbReference type="NCBI Taxonomy" id="65129"/>
    <lineage>
        <taxon>Eukaryota</taxon>
        <taxon>Sar</taxon>
        <taxon>Alveolata</taxon>
        <taxon>Ciliophora</taxon>
        <taxon>Intramacronucleata</taxon>
        <taxon>Oligohymenophorea</taxon>
        <taxon>Peniculida</taxon>
        <taxon>Parameciidae</taxon>
        <taxon>Paramecium</taxon>
    </lineage>
</organism>
<protein>
    <submittedName>
        <fullName evidence="6">Uncharacterized protein</fullName>
    </submittedName>
</protein>
<evidence type="ECO:0000256" key="3">
    <source>
        <dbReference type="ARBA" id="ARBA00022989"/>
    </source>
</evidence>
<feature type="transmembrane region" description="Helical" evidence="5">
    <location>
        <begin position="103"/>
        <end position="125"/>
    </location>
</feature>
<feature type="transmembrane region" description="Helical" evidence="5">
    <location>
        <begin position="131"/>
        <end position="153"/>
    </location>
</feature>
<reference evidence="6" key="1">
    <citation type="submission" date="2021-01" db="EMBL/GenBank/DDBJ databases">
        <authorList>
            <consortium name="Genoscope - CEA"/>
            <person name="William W."/>
        </authorList>
    </citation>
    <scope>NUCLEOTIDE SEQUENCE</scope>
</reference>
<evidence type="ECO:0000313" key="6">
    <source>
        <dbReference type="EMBL" id="CAD8128759.1"/>
    </source>
</evidence>
<accession>A0A8S1RP23</accession>
<dbReference type="EMBL" id="CAJJDN010000196">
    <property type="protein sequence ID" value="CAD8128759.1"/>
    <property type="molecule type" value="Genomic_DNA"/>
</dbReference>
<feature type="transmembrane region" description="Helical" evidence="5">
    <location>
        <begin position="190"/>
        <end position="213"/>
    </location>
</feature>
<evidence type="ECO:0000256" key="2">
    <source>
        <dbReference type="ARBA" id="ARBA00022692"/>
    </source>
</evidence>
<feature type="transmembrane region" description="Helical" evidence="5">
    <location>
        <begin position="39"/>
        <end position="59"/>
    </location>
</feature>
<name>A0A8S1RP23_9CILI</name>
<proteinExistence type="inferred from homology"/>
<feature type="transmembrane region" description="Helical" evidence="5">
    <location>
        <begin position="225"/>
        <end position="247"/>
    </location>
</feature>
<keyword evidence="4 5" id="KW-0472">Membrane</keyword>
<gene>
    <name evidence="6" type="ORF">PSON_ATCC_30995.1.T1960005</name>
</gene>
<keyword evidence="3 5" id="KW-1133">Transmembrane helix</keyword>
<dbReference type="OrthoDB" id="7933078at2759"/>
<evidence type="ECO:0000256" key="4">
    <source>
        <dbReference type="ARBA" id="ARBA00023136"/>
    </source>
</evidence>
<comment type="subcellular location">
    <subcellularLocation>
        <location evidence="1">Membrane</location>
        <topology evidence="1">Multi-pass membrane protein</topology>
    </subcellularLocation>
</comment>
<sequence length="256" mass="29134">MQLGDEEEQLLLKNDDLQANRELLIDITLTSRLGFIQKVYSIISIQLLFTALFAVFSLNQPAMMEFEATQIQLQVLAAITAIVIMCSLFCYPANARRAPNNYILLSLFTICEGYVVSAICCSIAKEYENGVHLIFMALSMTVLMTFGLTLYACFTKQDFTVYTGLLWSFIICLFLLLVFTLLFPSSVIQIIYSVLAIFLYSLYIIIDTQLIVGNNKRHSLKKDDYILGALILYIDIITLFLELLKYLEMINGKKLK</sequence>
<evidence type="ECO:0000256" key="1">
    <source>
        <dbReference type="ARBA" id="ARBA00004141"/>
    </source>
</evidence>
<dbReference type="Proteomes" id="UP000692954">
    <property type="component" value="Unassembled WGS sequence"/>
</dbReference>